<evidence type="ECO:0000259" key="8">
    <source>
        <dbReference type="Pfam" id="PF06886"/>
    </source>
</evidence>
<dbReference type="Proteomes" id="UP000652761">
    <property type="component" value="Unassembled WGS sequence"/>
</dbReference>
<gene>
    <name evidence="9" type="ORF">Taro_020823</name>
</gene>
<dbReference type="GO" id="GO:0008017">
    <property type="term" value="F:microtubule binding"/>
    <property type="evidence" value="ECO:0007669"/>
    <property type="project" value="InterPro"/>
</dbReference>
<keyword evidence="5" id="KW-0206">Cytoskeleton</keyword>
<name>A0A843UZR7_COLES</name>
<dbReference type="Pfam" id="PF06886">
    <property type="entry name" value="TPX2"/>
    <property type="match status" value="1"/>
</dbReference>
<dbReference type="GO" id="GO:0000226">
    <property type="term" value="P:microtubule cytoskeleton organization"/>
    <property type="evidence" value="ECO:0007669"/>
    <property type="project" value="InterPro"/>
</dbReference>
<accession>A0A843UZR7</accession>
<feature type="region of interest" description="Disordered" evidence="7">
    <location>
        <begin position="62"/>
        <end position="203"/>
    </location>
</feature>
<dbReference type="InterPro" id="IPR044806">
    <property type="entry name" value="WVD2/WDL1-4"/>
</dbReference>
<comment type="caution">
    <text evidence="9">The sequence shown here is derived from an EMBL/GenBank/DDBJ whole genome shotgun (WGS) entry which is preliminary data.</text>
</comment>
<keyword evidence="10" id="KW-1185">Reference proteome</keyword>
<evidence type="ECO:0000313" key="9">
    <source>
        <dbReference type="EMBL" id="MQL88256.1"/>
    </source>
</evidence>
<feature type="compositionally biased region" description="Basic and acidic residues" evidence="7">
    <location>
        <begin position="363"/>
        <end position="379"/>
    </location>
</feature>
<keyword evidence="4" id="KW-0493">Microtubule</keyword>
<protein>
    <recommendedName>
        <fullName evidence="8">TPX2 C-terminal domain-containing protein</fullName>
    </recommendedName>
</protein>
<feature type="compositionally biased region" description="Polar residues" evidence="7">
    <location>
        <begin position="163"/>
        <end position="184"/>
    </location>
</feature>
<reference evidence="9" key="1">
    <citation type="submission" date="2017-07" db="EMBL/GenBank/DDBJ databases">
        <title>Taro Niue Genome Assembly and Annotation.</title>
        <authorList>
            <person name="Atibalentja N."/>
            <person name="Keating K."/>
            <person name="Fields C.J."/>
        </authorList>
    </citation>
    <scope>NUCLEOTIDE SEQUENCE</scope>
    <source>
        <strain evidence="9">Niue_2</strain>
        <tissue evidence="9">Leaf</tissue>
    </source>
</reference>
<dbReference type="PANTHER" id="PTHR46372">
    <property type="entry name" value="PROTEIN WVD2-LIKE 3"/>
    <property type="match status" value="1"/>
</dbReference>
<evidence type="ECO:0000256" key="4">
    <source>
        <dbReference type="ARBA" id="ARBA00022701"/>
    </source>
</evidence>
<feature type="compositionally biased region" description="Basic and acidic residues" evidence="7">
    <location>
        <begin position="128"/>
        <end position="143"/>
    </location>
</feature>
<feature type="coiled-coil region" evidence="6">
    <location>
        <begin position="203"/>
        <end position="237"/>
    </location>
</feature>
<dbReference type="PANTHER" id="PTHR46372:SF26">
    <property type="entry name" value="(WILD MALAYSIAN BANANA) HYPOTHETICAL PROTEIN"/>
    <property type="match status" value="1"/>
</dbReference>
<evidence type="ECO:0000256" key="2">
    <source>
        <dbReference type="ARBA" id="ARBA00005885"/>
    </source>
</evidence>
<evidence type="ECO:0000256" key="7">
    <source>
        <dbReference type="SAM" id="MobiDB-lite"/>
    </source>
</evidence>
<dbReference type="InterPro" id="IPR027329">
    <property type="entry name" value="TPX2_C"/>
</dbReference>
<proteinExistence type="inferred from homology"/>
<dbReference type="OrthoDB" id="1939285at2759"/>
<dbReference type="GO" id="GO:0005874">
    <property type="term" value="C:microtubule"/>
    <property type="evidence" value="ECO:0007669"/>
    <property type="project" value="UniProtKB-KW"/>
</dbReference>
<feature type="domain" description="TPX2 C-terminal" evidence="8">
    <location>
        <begin position="198"/>
        <end position="272"/>
    </location>
</feature>
<feature type="region of interest" description="Disordered" evidence="7">
    <location>
        <begin position="251"/>
        <end position="428"/>
    </location>
</feature>
<keyword evidence="3" id="KW-0963">Cytoplasm</keyword>
<feature type="compositionally biased region" description="Polar residues" evidence="7">
    <location>
        <begin position="419"/>
        <end position="428"/>
    </location>
</feature>
<evidence type="ECO:0000256" key="6">
    <source>
        <dbReference type="SAM" id="Coils"/>
    </source>
</evidence>
<sequence length="428" mass="45315">MVLVRLREHTNGCLEQSLGTDGLAPLNVNKENENVDNDVDSDQLDAEAGDLLEAEGLISSGVEGGIAGAAPEDQSSKKLGPDRGDRLKNGKKEKDHPGRNARTTVSQNQRTALSKSLSFPSKSIANDGSRRTSTETKKAKPDAKGALPSKQANLTSKPAMALNSGSIDATAYGSTTSEAPQSVTPRAASQKKNGAAGFAFRLDERAEKRKEKLEEKIQAKEVEKTNLQAKSKEHQEAEIKQLRKSLTFKATPMPSFYKEPGPPKAELKKIPTTRAISPKFGRHKSSAAATENSAVDNLPTRSSLTSNDPGKSEGVTNGNGGPIATKKPIHKLLSKLPSRKSTVSKPDAKLPGTKLKVSNSEHGAMKAKVEAVENPEKGSDGTPELQADMVSPDSGDNSYEGQGEGNSMIAPSLLAPEVVSTNEVPVQG</sequence>
<feature type="compositionally biased region" description="Polar residues" evidence="7">
    <location>
        <begin position="101"/>
        <end position="126"/>
    </location>
</feature>
<keyword evidence="6" id="KW-0175">Coiled coil</keyword>
<comment type="subcellular location">
    <subcellularLocation>
        <location evidence="1">Cytoplasm</location>
        <location evidence="1">Cytoskeleton</location>
    </subcellularLocation>
</comment>
<feature type="compositionally biased region" description="Basic and acidic residues" evidence="7">
    <location>
        <begin position="74"/>
        <end position="98"/>
    </location>
</feature>
<dbReference type="EMBL" id="NMUH01001042">
    <property type="protein sequence ID" value="MQL88256.1"/>
    <property type="molecule type" value="Genomic_DNA"/>
</dbReference>
<evidence type="ECO:0000313" key="10">
    <source>
        <dbReference type="Proteomes" id="UP000652761"/>
    </source>
</evidence>
<evidence type="ECO:0000256" key="3">
    <source>
        <dbReference type="ARBA" id="ARBA00022490"/>
    </source>
</evidence>
<evidence type="ECO:0000256" key="5">
    <source>
        <dbReference type="ARBA" id="ARBA00023212"/>
    </source>
</evidence>
<comment type="similarity">
    <text evidence="2">Belongs to the TPX2 family.</text>
</comment>
<feature type="compositionally biased region" description="Polar residues" evidence="7">
    <location>
        <begin position="287"/>
        <end position="309"/>
    </location>
</feature>
<organism evidence="9 10">
    <name type="scientific">Colocasia esculenta</name>
    <name type="common">Wild taro</name>
    <name type="synonym">Arum esculentum</name>
    <dbReference type="NCBI Taxonomy" id="4460"/>
    <lineage>
        <taxon>Eukaryota</taxon>
        <taxon>Viridiplantae</taxon>
        <taxon>Streptophyta</taxon>
        <taxon>Embryophyta</taxon>
        <taxon>Tracheophyta</taxon>
        <taxon>Spermatophyta</taxon>
        <taxon>Magnoliopsida</taxon>
        <taxon>Liliopsida</taxon>
        <taxon>Araceae</taxon>
        <taxon>Aroideae</taxon>
        <taxon>Colocasieae</taxon>
        <taxon>Colocasia</taxon>
    </lineage>
</organism>
<evidence type="ECO:0000256" key="1">
    <source>
        <dbReference type="ARBA" id="ARBA00004245"/>
    </source>
</evidence>
<dbReference type="AlphaFoldDB" id="A0A843UZR7"/>